<gene>
    <name evidence="2" type="ORF">FSP39_023750</name>
</gene>
<dbReference type="PANTHER" id="PTHR43832">
    <property type="match status" value="1"/>
</dbReference>
<proteinExistence type="inferred from homology"/>
<evidence type="ECO:0000313" key="2">
    <source>
        <dbReference type="EMBL" id="KAK3096149.1"/>
    </source>
</evidence>
<sequence length="352" mass="40987">MLLIEQSRYYEIVYLGSFIFPGVRTNLAAWLDKLNCDGDIEKQHFFKKKFLQRLKTSPVAIETDKANEQHYEVPTDFFTTVLGPRLKYSCCCWDKDTQTLEQAENLSLKTYCERVNIEDGNQVLDLGCGWGSFGLYVLQNYPRCQVTCVSNSNTQRKHIENAGLKMGVADRLQCITADANNFTTNKRFDRIVSIEMFEHMKNYSVLFQRVASWMKPAGQLFIQVLCHRQHPYAFDTKPGSDTEWMAKNFFTGGTMPSADLFLYFQNDVRLVDNWIWNGKNYSKTLDAWLETLDQNKEKVLGILQKAYGDEADKQLFNWRLFFIFCSEVFGYSDGNEWHVAQYLFRKQIPSSL</sequence>
<dbReference type="EMBL" id="VSWD01000008">
    <property type="protein sequence ID" value="KAK3096149.1"/>
    <property type="molecule type" value="Genomic_DNA"/>
</dbReference>
<dbReference type="CDD" id="cd02440">
    <property type="entry name" value="AdoMet_MTases"/>
    <property type="match status" value="1"/>
</dbReference>
<dbReference type="FunFam" id="3.40.50.150:FF:000554">
    <property type="entry name" value="Cation-transporting ATPase"/>
    <property type="match status" value="1"/>
</dbReference>
<evidence type="ECO:0000256" key="1">
    <source>
        <dbReference type="ARBA" id="ARBA00010815"/>
    </source>
</evidence>
<protein>
    <recommendedName>
        <fullName evidence="4">Cyclopropane-fatty-acyl-phospholipid synthase</fullName>
    </recommendedName>
</protein>
<dbReference type="SUPFAM" id="SSF53335">
    <property type="entry name" value="S-adenosyl-L-methionine-dependent methyltransferases"/>
    <property type="match status" value="1"/>
</dbReference>
<dbReference type="GO" id="GO:0008610">
    <property type="term" value="P:lipid biosynthetic process"/>
    <property type="evidence" value="ECO:0007669"/>
    <property type="project" value="InterPro"/>
</dbReference>
<evidence type="ECO:0008006" key="4">
    <source>
        <dbReference type="Google" id="ProtNLM"/>
    </source>
</evidence>
<organism evidence="2 3">
    <name type="scientific">Pinctada imbricata</name>
    <name type="common">Atlantic pearl-oyster</name>
    <name type="synonym">Pinctada martensii</name>
    <dbReference type="NCBI Taxonomy" id="66713"/>
    <lineage>
        <taxon>Eukaryota</taxon>
        <taxon>Metazoa</taxon>
        <taxon>Spiralia</taxon>
        <taxon>Lophotrochozoa</taxon>
        <taxon>Mollusca</taxon>
        <taxon>Bivalvia</taxon>
        <taxon>Autobranchia</taxon>
        <taxon>Pteriomorphia</taxon>
        <taxon>Pterioida</taxon>
        <taxon>Pterioidea</taxon>
        <taxon>Pteriidae</taxon>
        <taxon>Pinctada</taxon>
    </lineage>
</organism>
<dbReference type="Gene3D" id="3.40.50.150">
    <property type="entry name" value="Vaccinia Virus protein VP39"/>
    <property type="match status" value="1"/>
</dbReference>
<dbReference type="InterPro" id="IPR003333">
    <property type="entry name" value="CMAS"/>
</dbReference>
<dbReference type="PANTHER" id="PTHR43832:SF1">
    <property type="entry name" value="S-ADENOSYL-L-METHIONINE-DEPENDENT METHYLTRANSFERASES SUPERFAMILY PROTEIN"/>
    <property type="match status" value="1"/>
</dbReference>
<dbReference type="Proteomes" id="UP001186944">
    <property type="component" value="Unassembled WGS sequence"/>
</dbReference>
<keyword evidence="3" id="KW-1185">Reference proteome</keyword>
<comment type="caution">
    <text evidence="2">The sequence shown here is derived from an EMBL/GenBank/DDBJ whole genome shotgun (WGS) entry which is preliminary data.</text>
</comment>
<dbReference type="InterPro" id="IPR029063">
    <property type="entry name" value="SAM-dependent_MTases_sf"/>
</dbReference>
<comment type="similarity">
    <text evidence="1">Belongs to the CFA/CMAS family.</text>
</comment>
<name>A0AA89BZC4_PINIB</name>
<dbReference type="Pfam" id="PF02353">
    <property type="entry name" value="CMAS"/>
    <property type="match status" value="1"/>
</dbReference>
<reference evidence="2" key="1">
    <citation type="submission" date="2019-08" db="EMBL/GenBank/DDBJ databases">
        <title>The improved chromosome-level genome for the pearl oyster Pinctada fucata martensii using PacBio sequencing and Hi-C.</title>
        <authorList>
            <person name="Zheng Z."/>
        </authorList>
    </citation>
    <scope>NUCLEOTIDE SEQUENCE</scope>
    <source>
        <strain evidence="2">ZZ-2019</strain>
        <tissue evidence="2">Adductor muscle</tissue>
    </source>
</reference>
<evidence type="ECO:0000313" key="3">
    <source>
        <dbReference type="Proteomes" id="UP001186944"/>
    </source>
</evidence>
<accession>A0AA89BZC4</accession>
<dbReference type="AlphaFoldDB" id="A0AA89BZC4"/>
<dbReference type="PIRSF" id="PIRSF003085">
    <property type="entry name" value="CMAS"/>
    <property type="match status" value="1"/>
</dbReference>